<name>A0A9P8RQA7_9PEZI</name>
<feature type="compositionally biased region" description="Polar residues" evidence="1">
    <location>
        <begin position="301"/>
        <end position="317"/>
    </location>
</feature>
<evidence type="ECO:0000313" key="2">
    <source>
        <dbReference type="EMBL" id="KAH0559769.1"/>
    </source>
</evidence>
<keyword evidence="3" id="KW-1185">Reference proteome</keyword>
<feature type="compositionally biased region" description="Basic and acidic residues" evidence="1">
    <location>
        <begin position="265"/>
        <end position="281"/>
    </location>
</feature>
<feature type="compositionally biased region" description="Basic residues" evidence="1">
    <location>
        <begin position="193"/>
        <end position="202"/>
    </location>
</feature>
<feature type="compositionally biased region" description="Polar residues" evidence="1">
    <location>
        <begin position="37"/>
        <end position="71"/>
    </location>
</feature>
<feature type="region of interest" description="Disordered" evidence="1">
    <location>
        <begin position="293"/>
        <end position="498"/>
    </location>
</feature>
<dbReference type="AlphaFoldDB" id="A0A9P8RQA7"/>
<evidence type="ECO:0000313" key="3">
    <source>
        <dbReference type="Proteomes" id="UP000750711"/>
    </source>
</evidence>
<dbReference type="EMBL" id="JAGHQM010000526">
    <property type="protein sequence ID" value="KAH0559769.1"/>
    <property type="molecule type" value="Genomic_DNA"/>
</dbReference>
<feature type="compositionally biased region" description="Acidic residues" evidence="1">
    <location>
        <begin position="352"/>
        <end position="362"/>
    </location>
</feature>
<feature type="region of interest" description="Disordered" evidence="1">
    <location>
        <begin position="1"/>
        <end position="281"/>
    </location>
</feature>
<protein>
    <submittedName>
        <fullName evidence="2">Uncharacterized protein</fullName>
    </submittedName>
</protein>
<feature type="compositionally biased region" description="Basic and acidic residues" evidence="1">
    <location>
        <begin position="221"/>
        <end position="234"/>
    </location>
</feature>
<reference evidence="2" key="1">
    <citation type="submission" date="2021-03" db="EMBL/GenBank/DDBJ databases">
        <title>Comparative genomics and phylogenomic investigation of the class Geoglossomycetes provide insights into ecological specialization and systematics.</title>
        <authorList>
            <person name="Melie T."/>
            <person name="Pirro S."/>
            <person name="Miller A.N."/>
            <person name="Quandt A."/>
        </authorList>
    </citation>
    <scope>NUCLEOTIDE SEQUENCE</scope>
    <source>
        <strain evidence="2">CAQ_001_2017</strain>
    </source>
</reference>
<feature type="compositionally biased region" description="Basic and acidic residues" evidence="1">
    <location>
        <begin position="363"/>
        <end position="378"/>
    </location>
</feature>
<feature type="compositionally biased region" description="Basic and acidic residues" evidence="1">
    <location>
        <begin position="328"/>
        <end position="337"/>
    </location>
</feature>
<accession>A0A9P8RQA7</accession>
<gene>
    <name evidence="2" type="ORF">GP486_003720</name>
</gene>
<feature type="compositionally biased region" description="Low complexity" evidence="1">
    <location>
        <begin position="132"/>
        <end position="145"/>
    </location>
</feature>
<sequence>MPPSTPPPPSPSSLRTPPTPRHGPMFDNYEPWAPRISTRSSAQRSQNRAKTPPRQETNMLEPSLSTPQTGKRATRPRAPSNSLSTPPSTHSSPQKRAEKAPRSAGRRNVSGVLNDDSTTTSTTATLGISVDGSGASSAKGTSTTSIFGHGMLPTPAKTPKKRHALPVAGLGSTARVLFPSRPQTIEEAMPSPKKSRRGKKHSGLGLHSFSDSLNDDDGEEKIEIYTDSKEKIPEMDMSDDNPFISRPGQATAAEDARSFRRRRKGQTDSSHDVEESLGRDDGMYYVFRGKKVFRKFDEPSPNDNGSTDSPPQRTRSSIKPRLLFPSKEQIRARETRGNENATDEDQHMAHDDEVDEEALTDIDESRITKSQEILRTEDSEMTDAVDAETDTDTEANAHPGSPKRNPKDDDPFDSPPASGTRSGRGGIRKVKSSLHTDGGGSSLGGQSVHMTRSKGSPFDSWKRTKGGLNSGRVRKREGGEEAAGGSISKRTRAASGAQ</sequence>
<organism evidence="2 3">
    <name type="scientific">Trichoglossum hirsutum</name>
    <dbReference type="NCBI Taxonomy" id="265104"/>
    <lineage>
        <taxon>Eukaryota</taxon>
        <taxon>Fungi</taxon>
        <taxon>Dikarya</taxon>
        <taxon>Ascomycota</taxon>
        <taxon>Pezizomycotina</taxon>
        <taxon>Geoglossomycetes</taxon>
        <taxon>Geoglossales</taxon>
        <taxon>Geoglossaceae</taxon>
        <taxon>Trichoglossum</taxon>
    </lineage>
</organism>
<proteinExistence type="predicted"/>
<feature type="compositionally biased region" description="Acidic residues" evidence="1">
    <location>
        <begin position="379"/>
        <end position="393"/>
    </location>
</feature>
<evidence type="ECO:0000256" key="1">
    <source>
        <dbReference type="SAM" id="MobiDB-lite"/>
    </source>
</evidence>
<feature type="compositionally biased region" description="Low complexity" evidence="1">
    <location>
        <begin position="79"/>
        <end position="92"/>
    </location>
</feature>
<comment type="caution">
    <text evidence="2">The sequence shown here is derived from an EMBL/GenBank/DDBJ whole genome shotgun (WGS) entry which is preliminary data.</text>
</comment>
<feature type="compositionally biased region" description="Pro residues" evidence="1">
    <location>
        <begin position="1"/>
        <end position="21"/>
    </location>
</feature>
<dbReference type="Proteomes" id="UP000750711">
    <property type="component" value="Unassembled WGS sequence"/>
</dbReference>
<feature type="compositionally biased region" description="Polar residues" evidence="1">
    <location>
        <begin position="444"/>
        <end position="454"/>
    </location>
</feature>